<accession>A0A0F9R909</accession>
<proteinExistence type="predicted"/>
<evidence type="ECO:0000256" key="1">
    <source>
        <dbReference type="SAM" id="Phobius"/>
    </source>
</evidence>
<gene>
    <name evidence="2" type="ORF">LCGC14_1001410</name>
</gene>
<keyword evidence="1" id="KW-0472">Membrane</keyword>
<keyword evidence="1" id="KW-1133">Transmembrane helix</keyword>
<sequence>MNRSSPHTVAHRRSLAYKMFEKAANGRDLFLGREHKGDFLPTMQKYFTGISLRRYLLLVCIEYPLVMLASAMTWAIIPLTFCYMILRLASGVSAGTLHGFTALWSFAGFLVLTLGAMAGLLFLWSLIQTWAEKEPSSSVRWYLQRRYGGKDPDFDDFPEKFPGPIALLKKWLLSTGSGESSKITWDSGKKRAGW</sequence>
<feature type="transmembrane region" description="Helical" evidence="1">
    <location>
        <begin position="55"/>
        <end position="86"/>
    </location>
</feature>
<organism evidence="2">
    <name type="scientific">marine sediment metagenome</name>
    <dbReference type="NCBI Taxonomy" id="412755"/>
    <lineage>
        <taxon>unclassified sequences</taxon>
        <taxon>metagenomes</taxon>
        <taxon>ecological metagenomes</taxon>
    </lineage>
</organism>
<keyword evidence="1" id="KW-0812">Transmembrane</keyword>
<reference evidence="2" key="1">
    <citation type="journal article" date="2015" name="Nature">
        <title>Complex archaea that bridge the gap between prokaryotes and eukaryotes.</title>
        <authorList>
            <person name="Spang A."/>
            <person name="Saw J.H."/>
            <person name="Jorgensen S.L."/>
            <person name="Zaremba-Niedzwiedzka K."/>
            <person name="Martijn J."/>
            <person name="Lind A.E."/>
            <person name="van Eijk R."/>
            <person name="Schleper C."/>
            <person name="Guy L."/>
            <person name="Ettema T.J."/>
        </authorList>
    </citation>
    <scope>NUCLEOTIDE SEQUENCE</scope>
</reference>
<evidence type="ECO:0000313" key="2">
    <source>
        <dbReference type="EMBL" id="KKN13908.1"/>
    </source>
</evidence>
<dbReference type="AlphaFoldDB" id="A0A0F9R909"/>
<comment type="caution">
    <text evidence="2">The sequence shown here is derived from an EMBL/GenBank/DDBJ whole genome shotgun (WGS) entry which is preliminary data.</text>
</comment>
<name>A0A0F9R909_9ZZZZ</name>
<feature type="transmembrane region" description="Helical" evidence="1">
    <location>
        <begin position="106"/>
        <end position="127"/>
    </location>
</feature>
<protein>
    <submittedName>
        <fullName evidence="2">Uncharacterized protein</fullName>
    </submittedName>
</protein>
<dbReference type="EMBL" id="LAZR01003871">
    <property type="protein sequence ID" value="KKN13908.1"/>
    <property type="molecule type" value="Genomic_DNA"/>
</dbReference>